<reference evidence="1 2" key="1">
    <citation type="submission" date="2022-09" db="EMBL/GenBank/DDBJ databases">
        <title>Enrichment on poylsaccharides allowed isolation of novel metabolic and taxonomic groups of Haloarchaea.</title>
        <authorList>
            <person name="Sorokin D.Y."/>
            <person name="Elcheninov A.G."/>
            <person name="Khizhniak T.V."/>
            <person name="Kolganova T.V."/>
            <person name="Kublanov I.V."/>
        </authorList>
    </citation>
    <scope>NUCLEOTIDE SEQUENCE [LARGE SCALE GENOMIC DNA]</scope>
    <source>
        <strain evidence="1 2">AArc-curdl1</strain>
    </source>
</reference>
<keyword evidence="2" id="KW-1185">Reference proteome</keyword>
<accession>A0AAP2ZCQ5</accession>
<sequence>MAGNQDNEMTDLSNEINSNLKTNLDIAVAQSDYNQREVLSAMIDHCLDDEEAPVTVDLDKIEDELRKYGEQYSKD</sequence>
<protein>
    <submittedName>
        <fullName evidence="1">Uncharacterized protein</fullName>
    </submittedName>
</protein>
<proteinExistence type="predicted"/>
<evidence type="ECO:0000313" key="2">
    <source>
        <dbReference type="Proteomes" id="UP001321047"/>
    </source>
</evidence>
<organism evidence="1 2">
    <name type="scientific">Natronosalvus hydrolyticus</name>
    <dbReference type="NCBI Taxonomy" id="2979988"/>
    <lineage>
        <taxon>Archaea</taxon>
        <taxon>Methanobacteriati</taxon>
        <taxon>Methanobacteriota</taxon>
        <taxon>Stenosarchaea group</taxon>
        <taxon>Halobacteria</taxon>
        <taxon>Halobacteriales</taxon>
        <taxon>Natrialbaceae</taxon>
        <taxon>Natronosalvus</taxon>
    </lineage>
</organism>
<dbReference type="RefSeq" id="WP_342809741.1">
    <property type="nucleotide sequence ID" value="NZ_JAOPJZ010000017.1"/>
</dbReference>
<dbReference type="AlphaFoldDB" id="A0AAP2ZCQ5"/>
<gene>
    <name evidence="1" type="ORF">OB919_15780</name>
</gene>
<dbReference type="EMBL" id="JAOPJZ010000017">
    <property type="protein sequence ID" value="MCU4753424.1"/>
    <property type="molecule type" value="Genomic_DNA"/>
</dbReference>
<name>A0AAP2ZCQ5_9EURY</name>
<dbReference type="Proteomes" id="UP001321047">
    <property type="component" value="Unassembled WGS sequence"/>
</dbReference>
<evidence type="ECO:0000313" key="1">
    <source>
        <dbReference type="EMBL" id="MCU4753424.1"/>
    </source>
</evidence>
<comment type="caution">
    <text evidence="1">The sequence shown here is derived from an EMBL/GenBank/DDBJ whole genome shotgun (WGS) entry which is preliminary data.</text>
</comment>